<protein>
    <submittedName>
        <fullName evidence="7">Transducin (Beta)-like 1 X-linked receptor 1</fullName>
    </submittedName>
</protein>
<dbReference type="InterPro" id="IPR015943">
    <property type="entry name" value="WD40/YVTN_repeat-like_dom_sf"/>
</dbReference>
<dbReference type="PROSITE" id="PS50294">
    <property type="entry name" value="WD_REPEATS_REGION"/>
    <property type="match status" value="6"/>
</dbReference>
<dbReference type="Proteomes" id="UP001470230">
    <property type="component" value="Unassembled WGS sequence"/>
</dbReference>
<gene>
    <name evidence="7" type="ORF">M9Y10_021926</name>
</gene>
<feature type="repeat" description="WD" evidence="5">
    <location>
        <begin position="344"/>
        <end position="386"/>
    </location>
</feature>
<dbReference type="PROSITE" id="PS50082">
    <property type="entry name" value="WD_REPEATS_2"/>
    <property type="match status" value="6"/>
</dbReference>
<feature type="repeat" description="WD" evidence="5">
    <location>
        <begin position="178"/>
        <end position="209"/>
    </location>
</feature>
<evidence type="ECO:0000256" key="1">
    <source>
        <dbReference type="ARBA" id="ARBA00004123"/>
    </source>
</evidence>
<keyword evidence="2 5" id="KW-0853">WD repeat</keyword>
<accession>A0ABR2KQW3</accession>
<proteinExistence type="predicted"/>
<evidence type="ECO:0000256" key="6">
    <source>
        <dbReference type="SAM" id="MobiDB-lite"/>
    </source>
</evidence>
<dbReference type="PANTHER" id="PTHR22846:SF2">
    <property type="entry name" value="F-BOX-LIKE_WD REPEAT-CONTAINING PROTEIN EBI"/>
    <property type="match status" value="1"/>
</dbReference>
<dbReference type="InterPro" id="IPR036322">
    <property type="entry name" value="WD40_repeat_dom_sf"/>
</dbReference>
<dbReference type="Gene3D" id="1.20.960.30">
    <property type="match status" value="1"/>
</dbReference>
<feature type="region of interest" description="Disordered" evidence="6">
    <location>
        <begin position="88"/>
        <end position="116"/>
    </location>
</feature>
<feature type="repeat" description="WD" evidence="5">
    <location>
        <begin position="219"/>
        <end position="260"/>
    </location>
</feature>
<dbReference type="SMART" id="SM00320">
    <property type="entry name" value="WD40"/>
    <property type="match status" value="8"/>
</dbReference>
<dbReference type="PROSITE" id="PS00678">
    <property type="entry name" value="WD_REPEATS_1"/>
    <property type="match status" value="3"/>
</dbReference>
<evidence type="ECO:0000256" key="2">
    <source>
        <dbReference type="ARBA" id="ARBA00022574"/>
    </source>
</evidence>
<keyword evidence="3" id="KW-0677">Repeat</keyword>
<dbReference type="InterPro" id="IPR001680">
    <property type="entry name" value="WD40_rpt"/>
</dbReference>
<dbReference type="PRINTS" id="PR00320">
    <property type="entry name" value="GPROTEINBRPT"/>
</dbReference>
<dbReference type="PANTHER" id="PTHR22846">
    <property type="entry name" value="WD40 REPEAT PROTEIN"/>
    <property type="match status" value="1"/>
</dbReference>
<dbReference type="InterPro" id="IPR020472">
    <property type="entry name" value="WD40_PAC1"/>
</dbReference>
<keyword evidence="4" id="KW-0539">Nucleus</keyword>
<keyword evidence="8" id="KW-1185">Reference proteome</keyword>
<dbReference type="Gene3D" id="2.130.10.10">
    <property type="entry name" value="YVTN repeat-like/Quinoprotein amine dehydrogenase"/>
    <property type="match status" value="1"/>
</dbReference>
<dbReference type="CDD" id="cd00200">
    <property type="entry name" value="WD40"/>
    <property type="match status" value="1"/>
</dbReference>
<dbReference type="InterPro" id="IPR019775">
    <property type="entry name" value="WD40_repeat_CS"/>
</dbReference>
<sequence length="469" mass="52699">MSITADEVNFLIRRYLQESGFQHTAFMFSSESMVDEANFDQDLPAQAMITILKKGMLYMQLEKGINERAKTDDSPERIILSIMESIKQKEPIQPSKQPSRPRSVPLPAKGNSTNPLPFNLPRNAAITLRGHFSDVYCGCWTPNGRYLATGSADAQAIIWEINRSEYVQHFTLDHSTKNDRNGKDIAALCWNYDGTLLATGCYDGTVRLWTNNGQLKHSLNRHHESIFAIQFSPNGRLLLTGSSDTKVILWNVLTGEHQNTFTHHDQRILDVDWLNDRIFATCSGDHKICICAIDQTRPIFTLTGHVGEINKISWDFSKKMLASCSDDTTVRVWRPFDRAAPIILQGHTQHVYAIKWAPNNSKILVSGSIDCSIRIWDVQNHACLHVIERHQKAIYSISFSPKGKYFVTGGAETVLYLWRTEDAQLIASYQTNGGIFEAIWDPTGENIAICLSDATVALLPTSAVPVLSE</sequence>
<dbReference type="InterPro" id="IPR006594">
    <property type="entry name" value="LisH"/>
</dbReference>
<evidence type="ECO:0000313" key="7">
    <source>
        <dbReference type="EMBL" id="KAK8893504.1"/>
    </source>
</evidence>
<evidence type="ECO:0000256" key="3">
    <source>
        <dbReference type="ARBA" id="ARBA00022737"/>
    </source>
</evidence>
<dbReference type="PROSITE" id="PS50896">
    <property type="entry name" value="LISH"/>
    <property type="match status" value="1"/>
</dbReference>
<evidence type="ECO:0000313" key="8">
    <source>
        <dbReference type="Proteomes" id="UP001470230"/>
    </source>
</evidence>
<dbReference type="Pfam" id="PF08513">
    <property type="entry name" value="LisH"/>
    <property type="match status" value="1"/>
</dbReference>
<dbReference type="Pfam" id="PF00400">
    <property type="entry name" value="WD40"/>
    <property type="match status" value="7"/>
</dbReference>
<comment type="caution">
    <text evidence="7">The sequence shown here is derived from an EMBL/GenBank/DDBJ whole genome shotgun (WGS) entry which is preliminary data.</text>
</comment>
<dbReference type="EMBL" id="JAPFFF010000003">
    <property type="protein sequence ID" value="KAK8893504.1"/>
    <property type="molecule type" value="Genomic_DNA"/>
</dbReference>
<feature type="repeat" description="WD" evidence="5">
    <location>
        <begin position="128"/>
        <end position="169"/>
    </location>
</feature>
<evidence type="ECO:0000256" key="5">
    <source>
        <dbReference type="PROSITE-ProRule" id="PRU00221"/>
    </source>
</evidence>
<reference evidence="7 8" key="1">
    <citation type="submission" date="2024-04" db="EMBL/GenBank/DDBJ databases">
        <title>Tritrichomonas musculus Genome.</title>
        <authorList>
            <person name="Alves-Ferreira E."/>
            <person name="Grigg M."/>
            <person name="Lorenzi H."/>
            <person name="Galac M."/>
        </authorList>
    </citation>
    <scope>NUCLEOTIDE SEQUENCE [LARGE SCALE GENOMIC DNA]</scope>
    <source>
        <strain evidence="7 8">EAF2021</strain>
    </source>
</reference>
<organism evidence="7 8">
    <name type="scientific">Tritrichomonas musculus</name>
    <dbReference type="NCBI Taxonomy" id="1915356"/>
    <lineage>
        <taxon>Eukaryota</taxon>
        <taxon>Metamonada</taxon>
        <taxon>Parabasalia</taxon>
        <taxon>Tritrichomonadida</taxon>
        <taxon>Tritrichomonadidae</taxon>
        <taxon>Tritrichomonas</taxon>
    </lineage>
</organism>
<dbReference type="InterPro" id="IPR045183">
    <property type="entry name" value="Ebi-like"/>
</dbReference>
<evidence type="ECO:0000256" key="4">
    <source>
        <dbReference type="ARBA" id="ARBA00023242"/>
    </source>
</evidence>
<name>A0ABR2KQW3_9EUKA</name>
<feature type="repeat" description="WD" evidence="5">
    <location>
        <begin position="387"/>
        <end position="428"/>
    </location>
</feature>
<comment type="subcellular location">
    <subcellularLocation>
        <location evidence="1">Nucleus</location>
    </subcellularLocation>
</comment>
<dbReference type="SMART" id="SM00667">
    <property type="entry name" value="LisH"/>
    <property type="match status" value="1"/>
</dbReference>
<feature type="repeat" description="WD" evidence="5">
    <location>
        <begin position="302"/>
        <end position="333"/>
    </location>
</feature>
<dbReference type="SUPFAM" id="SSF50978">
    <property type="entry name" value="WD40 repeat-like"/>
    <property type="match status" value="1"/>
</dbReference>